<dbReference type="SUPFAM" id="SSF101908">
    <property type="entry name" value="Putative isomerase YbhE"/>
    <property type="match status" value="1"/>
</dbReference>
<dbReference type="InterPro" id="IPR058257">
    <property type="entry name" value="CorA-like_dom"/>
</dbReference>
<dbReference type="SMART" id="SM00220">
    <property type="entry name" value="S_TKc"/>
    <property type="match status" value="1"/>
</dbReference>
<dbReference type="InterPro" id="IPR011009">
    <property type="entry name" value="Kinase-like_dom_sf"/>
</dbReference>
<dbReference type="GO" id="GO:0016020">
    <property type="term" value="C:membrane"/>
    <property type="evidence" value="ECO:0007669"/>
    <property type="project" value="UniProtKB-SubCell"/>
</dbReference>
<sequence>MSLTTPQQEWDFYFSRAFSTPLSVECSGLRDQLQDRADPDNNVLFGKVANFRVIDVAQGFSTTLSLSFRIASFQLELTLATAGVVIGAVQTHVLRGPGAAAGLDRILGMELPPKGMRIISLASASSVDSLDIPSSLAARIFNKYSVRPEFLRALLFFGQVPLESETRNSYISYHGGEDDEFTISYKLNFFEKKAENNNWASRQIGVYHHRYPQAEGFGNLFILAAGKRRTKFLSSLEKQLGKSPENTPDPSALHLEENPWSLHMALLSCYVDNWRDYFDHLGTKFQYINDRAIGSQTIFMDEKAVNEVTALRDLYDRSLFGGAACAGNVEVAQMLADRLILPKDERGSLEASVHMLQGLVRSCTVLQEKIKNATDLVGYLITFNYQSMANKLDGEVRDVAKDTKILTDKLHCLAESTNTIAKNTANDGVLITVITVVSAIYVPGSFVASIFGMNFFSFDEEARRLVVSADFGQVFFPVWLGLIILTGGLFIFSYRKKRSGGRVGGDGSSAYEMQLHNELAKAIKHRGQAHETGIGYEKKPFICASDLHRIWSENSKLKSLSDIIKKESGRDPGEDLSEDEIRCFSFCFHVSQPEWLGDNLSRLREDNVKLSIKETRFDKLLNTAESHISLEKEQKKFVQPHRLRLYEYELQKKYEVDSKTPLPLQFPTDTRASIAHGSFANVYFCHIPPEYVEMCSYAHYQAFKPVKPLAVAVKILDSSKEILINAEKEVLNLCYLRRAVGNRDCSISLAIAIVFHGDGKVPLLIFPFANRGNLREFLDEENAAVDRENCFENVSFDERFPKLGPWSCGENAESSQEQARYQKLSQLLLKQCLGLAEALRLLHVETTEAAESFRFVHMDIKPDNILICNHTSSDVGIWKLADFGISSTKSRGLTRQVNDDYFTEVFHSVVDLTVETIRKRNTGTHQAPEIHSSAREPQLGIMIGRSSDIWSFAAVSAEVLAFAVGGKKSVVSFRERRFTKNDADGAKIDPFWEKRTNSLPSIPEQSALQPVTGVPISSGIKSHLDSHYRNKYQVNKGVTSYLSDVEKSFPLSKPWVKFISEALQVAPRDRPRAHDMFLSVNEAFEQASGTQSTLSVNSPAGNLSHDRKWSNIALGEASSKNHKHEVAQDARLMCFAEYWMVYLADGTLRVRDIIILSGHRKHQDVELLAKSKTKHTVWTDIAAGGSYVVLYGYEQEKRSSFLKQNPKEPIMHTLLLGSDQMSDSLWKFHKSTQGFSEQIRKVAVSCHNCIALVQHRQLVLLAANHPNQSAIKLLGEQDGIRIHDVAFSQDGDYLYVSGTQPHCIVLVYNVVLDNNQRVGSKRLAAPIYKISDRAGSKFDMVRLLPPSFSQSCLVGTSRLQSLLIWQAGKGGNGELCLLSHEAYGKVIAAATHGRRILLLIQKRGLFQYDIDYKRTPSPQLRSESYLGSPRFKREPTENSIVRIRSLRDCVMVSVFYAKGDGESFSFWPPNSPFL</sequence>
<dbReference type="Gene3D" id="1.10.510.10">
    <property type="entry name" value="Transferase(Phosphotransferase) domain 1"/>
    <property type="match status" value="1"/>
</dbReference>
<evidence type="ECO:0000256" key="5">
    <source>
        <dbReference type="SAM" id="Phobius"/>
    </source>
</evidence>
<proteinExistence type="predicted"/>
<feature type="transmembrane region" description="Helical" evidence="5">
    <location>
        <begin position="471"/>
        <end position="492"/>
    </location>
</feature>
<dbReference type="SUPFAM" id="SSF56112">
    <property type="entry name" value="Protein kinase-like (PK-like)"/>
    <property type="match status" value="1"/>
</dbReference>
<dbReference type="PANTHER" id="PTHR44305">
    <property type="entry name" value="SI:DKEY-192D15.2-RELATED"/>
    <property type="match status" value="1"/>
</dbReference>
<evidence type="ECO:0000256" key="3">
    <source>
        <dbReference type="ARBA" id="ARBA00022989"/>
    </source>
</evidence>
<accession>L7JFR9</accession>
<dbReference type="Pfam" id="PF01544">
    <property type="entry name" value="CorA"/>
    <property type="match status" value="1"/>
</dbReference>
<evidence type="ECO:0000256" key="2">
    <source>
        <dbReference type="ARBA" id="ARBA00022692"/>
    </source>
</evidence>
<feature type="transmembrane region" description="Helical" evidence="5">
    <location>
        <begin position="429"/>
        <end position="451"/>
    </location>
</feature>
<dbReference type="Pfam" id="PF00069">
    <property type="entry name" value="Pkinase"/>
    <property type="match status" value="1"/>
</dbReference>
<dbReference type="InterPro" id="IPR008271">
    <property type="entry name" value="Ser/Thr_kinase_AS"/>
</dbReference>
<evidence type="ECO:0000259" key="6">
    <source>
        <dbReference type="PROSITE" id="PS50011"/>
    </source>
</evidence>
<feature type="domain" description="Protein kinase" evidence="6">
    <location>
        <begin position="668"/>
        <end position="1084"/>
    </location>
</feature>
<dbReference type="InterPro" id="IPR045863">
    <property type="entry name" value="CorA_TM1_TM2"/>
</dbReference>
<dbReference type="PANTHER" id="PTHR44305:SF24">
    <property type="entry name" value="TYROSINE-PROTEIN KINASE C03B1.5-RELATED"/>
    <property type="match status" value="1"/>
</dbReference>
<dbReference type="InterPro" id="IPR002523">
    <property type="entry name" value="MgTranspt_CorA/ZnTranspt_ZntB"/>
</dbReference>
<keyword evidence="4 5" id="KW-0472">Membrane</keyword>
<evidence type="ECO:0000256" key="1">
    <source>
        <dbReference type="ARBA" id="ARBA00004141"/>
    </source>
</evidence>
<keyword evidence="3 5" id="KW-1133">Transmembrane helix</keyword>
<dbReference type="Pfam" id="PF26616">
    <property type="entry name" value="CorA-like"/>
    <property type="match status" value="1"/>
</dbReference>
<dbReference type="GO" id="GO:0051094">
    <property type="term" value="P:positive regulation of developmental process"/>
    <property type="evidence" value="ECO:0007669"/>
    <property type="project" value="UniProtKB-ARBA"/>
</dbReference>
<dbReference type="GO" id="GO:0004672">
    <property type="term" value="F:protein kinase activity"/>
    <property type="evidence" value="ECO:0007669"/>
    <property type="project" value="InterPro"/>
</dbReference>
<keyword evidence="2 5" id="KW-0812">Transmembrane</keyword>
<dbReference type="GO" id="GO:0005524">
    <property type="term" value="F:ATP binding"/>
    <property type="evidence" value="ECO:0007669"/>
    <property type="project" value="InterPro"/>
</dbReference>
<dbReference type="EMBL" id="JH795001">
    <property type="protein sequence ID" value="ELQ66405.1"/>
    <property type="molecule type" value="Genomic_DNA"/>
</dbReference>
<evidence type="ECO:0000313" key="7">
    <source>
        <dbReference type="EMBL" id="ELQ66405.1"/>
    </source>
</evidence>
<name>L7JFR9_PYRO1</name>
<evidence type="ECO:0000256" key="4">
    <source>
        <dbReference type="ARBA" id="ARBA00023136"/>
    </source>
</evidence>
<dbReference type="PROSITE" id="PS00108">
    <property type="entry name" value="PROTEIN_KINASE_ST"/>
    <property type="match status" value="1"/>
</dbReference>
<reference evidence="7" key="1">
    <citation type="journal article" date="2012" name="PLoS Genet.">
        <title>Comparative analysis of the genomes of two field isolates of the rice blast fungus Magnaporthe oryzae.</title>
        <authorList>
            <person name="Xue M."/>
            <person name="Yang J."/>
            <person name="Li Z."/>
            <person name="Hu S."/>
            <person name="Yao N."/>
            <person name="Dean R.A."/>
            <person name="Zhao W."/>
            <person name="Shen M."/>
            <person name="Zhang H."/>
            <person name="Li C."/>
            <person name="Liu L."/>
            <person name="Cao L."/>
            <person name="Xu X."/>
            <person name="Xing Y."/>
            <person name="Hsiang T."/>
            <person name="Zhang Z."/>
            <person name="Xu J.R."/>
            <person name="Peng Y.L."/>
        </authorList>
    </citation>
    <scope>NUCLEOTIDE SEQUENCE [LARGE SCALE GENOMIC DNA]</scope>
    <source>
        <strain evidence="7">P131</strain>
    </source>
</reference>
<dbReference type="GO" id="GO:0046873">
    <property type="term" value="F:metal ion transmembrane transporter activity"/>
    <property type="evidence" value="ECO:0007669"/>
    <property type="project" value="InterPro"/>
</dbReference>
<dbReference type="SUPFAM" id="SSF144083">
    <property type="entry name" value="Magnesium transport protein CorA, transmembrane region"/>
    <property type="match status" value="1"/>
</dbReference>
<protein>
    <recommendedName>
        <fullName evidence="6">Protein kinase domain-containing protein</fullName>
    </recommendedName>
</protein>
<dbReference type="InterPro" id="IPR000719">
    <property type="entry name" value="Prot_kinase_dom"/>
</dbReference>
<dbReference type="PROSITE" id="PS50011">
    <property type="entry name" value="PROTEIN_KINASE_DOM"/>
    <property type="match status" value="1"/>
</dbReference>
<comment type="subcellular location">
    <subcellularLocation>
        <location evidence="1">Membrane</location>
        <topology evidence="1">Multi-pass membrane protein</topology>
    </subcellularLocation>
</comment>
<organism>
    <name type="scientific">Pyricularia oryzae (strain P131)</name>
    <name type="common">Rice blast fungus</name>
    <name type="synonym">Magnaporthe oryzae</name>
    <dbReference type="NCBI Taxonomy" id="1143193"/>
    <lineage>
        <taxon>Eukaryota</taxon>
        <taxon>Fungi</taxon>
        <taxon>Dikarya</taxon>
        <taxon>Ascomycota</taxon>
        <taxon>Pezizomycotina</taxon>
        <taxon>Sordariomycetes</taxon>
        <taxon>Sordariomycetidae</taxon>
        <taxon>Magnaporthales</taxon>
        <taxon>Pyriculariaceae</taxon>
        <taxon>Pyricularia</taxon>
    </lineage>
</organism>
<dbReference type="InterPro" id="IPR053083">
    <property type="entry name" value="TF_kinase-domain_protein"/>
</dbReference>
<gene>
    <name evidence="7" type="ORF">OOW_P131scaffold00394g3</name>
</gene>
<dbReference type="Gene3D" id="1.20.58.340">
    <property type="entry name" value="Magnesium transport protein CorA, transmembrane region"/>
    <property type="match status" value="1"/>
</dbReference>